<accession>A0A0S4VGA5</accession>
<evidence type="ECO:0000313" key="3">
    <source>
        <dbReference type="EMBL" id="CUV64125.1"/>
    </source>
</evidence>
<sequence length="205" mass="22558">MHQILTTMQIHHYDHVTGEWLKLGAADENPLDPENPLIPAYSTPTEPPVAAQGTVSLYLDAAGHAARNWWEGAWEVRADYRSAPLYRTADGATYDYSGPYQGVGPLPAELTQQQRPSAAHIWDGAAWQLDVALRASLQRADALVERCVRMKQARRAIEPLQAAAELGEATEAEAARLLAWRRHLVALNRVDLDADPVAWPEAPAA</sequence>
<dbReference type="InterPro" id="IPR003458">
    <property type="entry name" value="Phage_T4_Gp38_tail_assem"/>
</dbReference>
<gene>
    <name evidence="3" type="ORF">RD1301_v1_4920002</name>
    <name evidence="1" type="ORF">TD1301_v1_270048</name>
    <name evidence="2" type="ORF">TF3108_v1_850090</name>
</gene>
<name>A0A0S4VGA5_RALSL</name>
<dbReference type="EMBL" id="LN899825">
    <property type="protein sequence ID" value="CUV33060.1"/>
    <property type="molecule type" value="Genomic_DNA"/>
</dbReference>
<evidence type="ECO:0000313" key="1">
    <source>
        <dbReference type="EMBL" id="CUV33060.1"/>
    </source>
</evidence>
<dbReference type="EMBL" id="LN899826">
    <property type="protein sequence ID" value="CUV41805.1"/>
    <property type="molecule type" value="Genomic_DNA"/>
</dbReference>
<dbReference type="Pfam" id="PF02413">
    <property type="entry name" value="Caudo_TAP"/>
    <property type="match status" value="1"/>
</dbReference>
<evidence type="ECO:0000313" key="2">
    <source>
        <dbReference type="EMBL" id="CUV41805.1"/>
    </source>
</evidence>
<dbReference type="AlphaFoldDB" id="A0A0S4VGA5"/>
<reference evidence="1" key="1">
    <citation type="submission" date="2015-10" db="EMBL/GenBank/DDBJ databases">
        <authorList>
            <person name="Gilbert D.G."/>
        </authorList>
    </citation>
    <scope>NUCLEOTIDE SEQUENCE</scope>
    <source>
        <strain evidence="1">Phyl III-seqv23</strain>
    </source>
</reference>
<proteinExistence type="predicted"/>
<dbReference type="EMBL" id="LN899822">
    <property type="protein sequence ID" value="CUV64125.1"/>
    <property type="molecule type" value="Genomic_DNA"/>
</dbReference>
<organism evidence="1">
    <name type="scientific">Ralstonia solanacearum</name>
    <name type="common">Pseudomonas solanacearum</name>
    <dbReference type="NCBI Taxonomy" id="305"/>
    <lineage>
        <taxon>Bacteria</taxon>
        <taxon>Pseudomonadati</taxon>
        <taxon>Pseudomonadota</taxon>
        <taxon>Betaproteobacteria</taxon>
        <taxon>Burkholderiales</taxon>
        <taxon>Burkholderiaceae</taxon>
        <taxon>Ralstonia</taxon>
        <taxon>Ralstonia solanacearum species complex</taxon>
    </lineage>
</organism>
<protein>
    <submittedName>
        <fullName evidence="1">Putative tail fiber assembly protein homolog</fullName>
    </submittedName>
</protein>